<proteinExistence type="predicted"/>
<dbReference type="InterPro" id="IPR014980">
    <property type="entry name" value="DOPA_dioxygen"/>
</dbReference>
<organism evidence="1 2">
    <name type="scientific">Roseomonas acroporae</name>
    <dbReference type="NCBI Taxonomy" id="2937791"/>
    <lineage>
        <taxon>Bacteria</taxon>
        <taxon>Pseudomonadati</taxon>
        <taxon>Pseudomonadota</taxon>
        <taxon>Alphaproteobacteria</taxon>
        <taxon>Acetobacterales</taxon>
        <taxon>Roseomonadaceae</taxon>
        <taxon>Roseomonas</taxon>
    </lineage>
</organism>
<dbReference type="PANTHER" id="PTHR36423">
    <property type="entry name" value="AFR070WP"/>
    <property type="match status" value="1"/>
</dbReference>
<reference evidence="1" key="1">
    <citation type="submission" date="2022-04" db="EMBL/GenBank/DDBJ databases">
        <title>Roseomonas acroporae sp. nov., isolated from coral Acropora digitifera.</title>
        <authorList>
            <person name="Sun H."/>
        </authorList>
    </citation>
    <scope>NUCLEOTIDE SEQUENCE</scope>
    <source>
        <strain evidence="1">NAR14</strain>
    </source>
</reference>
<dbReference type="RefSeq" id="WP_248666146.1">
    <property type="nucleotide sequence ID" value="NZ_JALPRX010000023.1"/>
</dbReference>
<comment type="caution">
    <text evidence="1">The sequence shown here is derived from an EMBL/GenBank/DDBJ whole genome shotgun (WGS) entry which is preliminary data.</text>
</comment>
<dbReference type="PANTHER" id="PTHR36423:SF2">
    <property type="entry name" value="AFR070WP"/>
    <property type="match status" value="1"/>
</dbReference>
<accession>A0A9X2BWL7</accession>
<dbReference type="GO" id="GO:0051213">
    <property type="term" value="F:dioxygenase activity"/>
    <property type="evidence" value="ECO:0007669"/>
    <property type="project" value="UniProtKB-KW"/>
</dbReference>
<keyword evidence="1" id="KW-0560">Oxidoreductase</keyword>
<dbReference type="EMBL" id="JALPRX010000023">
    <property type="protein sequence ID" value="MCK8784020.1"/>
    <property type="molecule type" value="Genomic_DNA"/>
</dbReference>
<dbReference type="Gene3D" id="3.30.70.1240">
    <property type="entry name" value="DOPA-like domains"/>
    <property type="match status" value="1"/>
</dbReference>
<dbReference type="InterPro" id="IPR023389">
    <property type="entry name" value="DOPA-like_sf"/>
</dbReference>
<keyword evidence="1" id="KW-0223">Dioxygenase</keyword>
<dbReference type="SUPFAM" id="SSF143410">
    <property type="entry name" value="DOPA-like"/>
    <property type="match status" value="1"/>
</dbReference>
<keyword evidence="2" id="KW-1185">Reference proteome</keyword>
<dbReference type="Proteomes" id="UP001139516">
    <property type="component" value="Unassembled WGS sequence"/>
</dbReference>
<gene>
    <name evidence="1" type="ORF">M0638_06455</name>
</gene>
<dbReference type="Pfam" id="PF08883">
    <property type="entry name" value="DOPA_dioxygen"/>
    <property type="match status" value="1"/>
</dbReference>
<name>A0A9X2BWL7_9PROT</name>
<protein>
    <submittedName>
        <fullName evidence="1">Aromatic ring-cleaving dioxygenase</fullName>
    </submittedName>
</protein>
<dbReference type="AlphaFoldDB" id="A0A9X2BWL7"/>
<evidence type="ECO:0000313" key="1">
    <source>
        <dbReference type="EMBL" id="MCK8784020.1"/>
    </source>
</evidence>
<sequence length="139" mass="15086">MEHPAMPADPAAIASYHAHIYFDAATRPAAERLRGWIGARFAVQLGRWHEKTVGPHAAPMYQVAFDKALFAEFVLWLMLNRLGLTVFVHPNTDDPWADHLVHALWLGAVLPLSAEGLPRSLAARGEAPAPVVPNTAPGG</sequence>
<evidence type="ECO:0000313" key="2">
    <source>
        <dbReference type="Proteomes" id="UP001139516"/>
    </source>
</evidence>